<dbReference type="InterPro" id="IPR000917">
    <property type="entry name" value="Sulfatase_N"/>
</dbReference>
<dbReference type="Gene3D" id="3.40.720.10">
    <property type="entry name" value="Alkaline Phosphatase, subunit A"/>
    <property type="match status" value="1"/>
</dbReference>
<proteinExistence type="predicted"/>
<dbReference type="InterPro" id="IPR012159">
    <property type="entry name" value="YejM-like"/>
</dbReference>
<dbReference type="AlphaFoldDB" id="A0A7W4WDX4"/>
<dbReference type="PANTHER" id="PTHR43751">
    <property type="entry name" value="SULFATASE"/>
    <property type="match status" value="1"/>
</dbReference>
<evidence type="ECO:0008006" key="6">
    <source>
        <dbReference type="Google" id="ProtNLM"/>
    </source>
</evidence>
<keyword evidence="1" id="KW-0812">Transmembrane</keyword>
<dbReference type="PANTHER" id="PTHR43751:SF3">
    <property type="entry name" value="SULFATASE N-TERMINAL DOMAIN-CONTAINING PROTEIN"/>
    <property type="match status" value="1"/>
</dbReference>
<evidence type="ECO:0000313" key="4">
    <source>
        <dbReference type="EMBL" id="MBB3062460.1"/>
    </source>
</evidence>
<dbReference type="InterPro" id="IPR052701">
    <property type="entry name" value="GAG_Ulvan_Degrading_Sulfatases"/>
</dbReference>
<evidence type="ECO:0000313" key="5">
    <source>
        <dbReference type="Proteomes" id="UP000535937"/>
    </source>
</evidence>
<organism evidence="4 5">
    <name type="scientific">Microbulbifer rhizosphaerae</name>
    <dbReference type="NCBI Taxonomy" id="1562603"/>
    <lineage>
        <taxon>Bacteria</taxon>
        <taxon>Pseudomonadati</taxon>
        <taxon>Pseudomonadota</taxon>
        <taxon>Gammaproteobacteria</taxon>
        <taxon>Cellvibrionales</taxon>
        <taxon>Microbulbiferaceae</taxon>
        <taxon>Microbulbifer</taxon>
    </lineage>
</organism>
<dbReference type="InterPro" id="IPR024588">
    <property type="entry name" value="YejM_N"/>
</dbReference>
<dbReference type="CDD" id="cd16148">
    <property type="entry name" value="sulfatase_like"/>
    <property type="match status" value="1"/>
</dbReference>
<dbReference type="Proteomes" id="UP000535937">
    <property type="component" value="Unassembled WGS sequence"/>
</dbReference>
<keyword evidence="1" id="KW-1133">Transmembrane helix</keyword>
<name>A0A7W4WDX4_9GAMM</name>
<feature type="transmembrane region" description="Helical" evidence="1">
    <location>
        <begin position="40"/>
        <end position="60"/>
    </location>
</feature>
<dbReference type="RefSeq" id="WP_183461779.1">
    <property type="nucleotide sequence ID" value="NZ_JACHWZ010000016.1"/>
</dbReference>
<dbReference type="SUPFAM" id="SSF53649">
    <property type="entry name" value="Alkaline phosphatase-like"/>
    <property type="match status" value="1"/>
</dbReference>
<dbReference type="PIRSF" id="PIRSF004950">
    <property type="entry name" value="Mmb_sulf_HI0842"/>
    <property type="match status" value="1"/>
</dbReference>
<feature type="transmembrane region" description="Helical" evidence="1">
    <location>
        <begin position="72"/>
        <end position="91"/>
    </location>
</feature>
<evidence type="ECO:0000259" key="3">
    <source>
        <dbReference type="Pfam" id="PF11893"/>
    </source>
</evidence>
<comment type="caution">
    <text evidence="4">The sequence shown here is derived from an EMBL/GenBank/DDBJ whole genome shotgun (WGS) entry which is preliminary data.</text>
</comment>
<dbReference type="Pfam" id="PF11893">
    <property type="entry name" value="DUF3413"/>
    <property type="match status" value="1"/>
</dbReference>
<feature type="transmembrane region" description="Helical" evidence="1">
    <location>
        <begin position="98"/>
        <end position="114"/>
    </location>
</feature>
<reference evidence="4 5" key="1">
    <citation type="submission" date="2020-08" db="EMBL/GenBank/DDBJ databases">
        <title>Genomic Encyclopedia of Type Strains, Phase III (KMG-III): the genomes of soil and plant-associated and newly described type strains.</title>
        <authorList>
            <person name="Whitman W."/>
        </authorList>
    </citation>
    <scope>NUCLEOTIDE SEQUENCE [LARGE SCALE GENOMIC DNA]</scope>
    <source>
        <strain evidence="4 5">CECT 8799</strain>
    </source>
</reference>
<protein>
    <recommendedName>
        <fullName evidence="6">Sulfatase</fullName>
    </recommendedName>
</protein>
<dbReference type="EMBL" id="JACHWZ010000016">
    <property type="protein sequence ID" value="MBB3062460.1"/>
    <property type="molecule type" value="Genomic_DNA"/>
</dbReference>
<evidence type="ECO:0000259" key="2">
    <source>
        <dbReference type="Pfam" id="PF00884"/>
    </source>
</evidence>
<feature type="transmembrane region" description="Helical" evidence="1">
    <location>
        <begin position="164"/>
        <end position="183"/>
    </location>
</feature>
<feature type="domain" description="Sulfatase N-terminal" evidence="2">
    <location>
        <begin position="250"/>
        <end position="523"/>
    </location>
</feature>
<feature type="transmembrane region" description="Helical" evidence="1">
    <location>
        <begin position="12"/>
        <end position="28"/>
    </location>
</feature>
<feature type="domain" description="Inner membrane protein YejM N-terminal" evidence="3">
    <location>
        <begin position="16"/>
        <end position="219"/>
    </location>
</feature>
<accession>A0A7W4WDX4</accession>
<keyword evidence="5" id="KW-1185">Reference proteome</keyword>
<dbReference type="InterPro" id="IPR017850">
    <property type="entry name" value="Alkaline_phosphatase_core_sf"/>
</dbReference>
<dbReference type="Pfam" id="PF00884">
    <property type="entry name" value="Sulfatase"/>
    <property type="match status" value="1"/>
</dbReference>
<sequence>MNPSNSSLPYFRGVPLLVWCVSFALLMLHGLPALNGAVQIGYFTAATIAQAALLALPAWLLVRGASATRPGWLRFSLLALLHLYAVGIVLAIDANYQIYALYGFYINGFVWNIISTPGGLEALGFSNSFYVSSALRVLLVAAVYTAAVRWLPLARIANTRPVRAAAAALPLVFLLQGGIYAYADHTGEQQILQSVQRIPWYSPVTAKGLLSKLGVERKRPELDGSLSRRKGKFAYPAVDAQSIVLDKPYNIVWLTSESWRADMLDPRIMPKTYAFARDNVHFLNHYSGGNGTRMGMFSQFYGLHGNYWFDALPAERPPLLLETLRKNSYSLMAYTSARFSYPEFDRTVFRNFSPEQLHSDHEGDPWQRDIRNVSKLTTFINSAKQPFFSFMFFESTHANYSFPAENALETDYLEDFNYLDTDIKSQISRIKARYINASHHLDSQFARVLRALKESGRLDNTIVVITGDHGEEFMENGRWGHNSTFVEQQVKVPLVLHIPGQKARTVERMTSHVDLPITLLSAMSRLQGIDKRQVSLGHDLLDENYRHDYLVVSDWHGSGLIAEDLKLVLSAKASDERGRFFTRNDQPLAEADAAALSRRLIGDYLRETPRFYSRRGKSGGQPSLAAP</sequence>
<evidence type="ECO:0000256" key="1">
    <source>
        <dbReference type="SAM" id="Phobius"/>
    </source>
</evidence>
<keyword evidence="1" id="KW-0472">Membrane</keyword>
<gene>
    <name evidence="4" type="ORF">FHS09_003309</name>
</gene>
<feature type="transmembrane region" description="Helical" evidence="1">
    <location>
        <begin position="134"/>
        <end position="152"/>
    </location>
</feature>